<protein>
    <submittedName>
        <fullName evidence="1">Uncharacterized protein</fullName>
    </submittedName>
</protein>
<keyword evidence="2" id="KW-1185">Reference proteome</keyword>
<sequence length="117" mass="13460">MPNSGCAASRHLKKANGSRRVAAEAANKKKREKQQLNTNSQGEGIDFKRKRNNYTGNEESRGIKWKSRKRVARPGLSRHLLTHHHWFKDKLENENIRNTHGPKSRHSPPRTIFSTVV</sequence>
<name>A0ACC0AEM6_CATRO</name>
<gene>
    <name evidence="1" type="ORF">M9H77_27221</name>
</gene>
<evidence type="ECO:0000313" key="2">
    <source>
        <dbReference type="Proteomes" id="UP001060085"/>
    </source>
</evidence>
<comment type="caution">
    <text evidence="1">The sequence shown here is derived from an EMBL/GenBank/DDBJ whole genome shotgun (WGS) entry which is preliminary data.</text>
</comment>
<accession>A0ACC0AEM6</accession>
<reference evidence="2" key="1">
    <citation type="journal article" date="2023" name="Nat. Plants">
        <title>Single-cell RNA sequencing provides a high-resolution roadmap for understanding the multicellular compartmentation of specialized metabolism.</title>
        <authorList>
            <person name="Sun S."/>
            <person name="Shen X."/>
            <person name="Li Y."/>
            <person name="Li Y."/>
            <person name="Wang S."/>
            <person name="Li R."/>
            <person name="Zhang H."/>
            <person name="Shen G."/>
            <person name="Guo B."/>
            <person name="Wei J."/>
            <person name="Xu J."/>
            <person name="St-Pierre B."/>
            <person name="Chen S."/>
            <person name="Sun C."/>
        </authorList>
    </citation>
    <scope>NUCLEOTIDE SEQUENCE [LARGE SCALE GENOMIC DNA]</scope>
</reference>
<proteinExistence type="predicted"/>
<dbReference type="Proteomes" id="UP001060085">
    <property type="component" value="Linkage Group LG06"/>
</dbReference>
<organism evidence="1 2">
    <name type="scientific">Catharanthus roseus</name>
    <name type="common">Madagascar periwinkle</name>
    <name type="synonym">Vinca rosea</name>
    <dbReference type="NCBI Taxonomy" id="4058"/>
    <lineage>
        <taxon>Eukaryota</taxon>
        <taxon>Viridiplantae</taxon>
        <taxon>Streptophyta</taxon>
        <taxon>Embryophyta</taxon>
        <taxon>Tracheophyta</taxon>
        <taxon>Spermatophyta</taxon>
        <taxon>Magnoliopsida</taxon>
        <taxon>eudicotyledons</taxon>
        <taxon>Gunneridae</taxon>
        <taxon>Pentapetalae</taxon>
        <taxon>asterids</taxon>
        <taxon>lamiids</taxon>
        <taxon>Gentianales</taxon>
        <taxon>Apocynaceae</taxon>
        <taxon>Rauvolfioideae</taxon>
        <taxon>Vinceae</taxon>
        <taxon>Catharanthinae</taxon>
        <taxon>Catharanthus</taxon>
    </lineage>
</organism>
<evidence type="ECO:0000313" key="1">
    <source>
        <dbReference type="EMBL" id="KAI5658428.1"/>
    </source>
</evidence>
<dbReference type="EMBL" id="CM044706">
    <property type="protein sequence ID" value="KAI5658428.1"/>
    <property type="molecule type" value="Genomic_DNA"/>
</dbReference>